<feature type="region of interest" description="Disordered" evidence="2">
    <location>
        <begin position="304"/>
        <end position="328"/>
    </location>
</feature>
<protein>
    <recommendedName>
        <fullName evidence="3">FAF domain-containing protein</fullName>
    </recommendedName>
</protein>
<dbReference type="AlphaFoldDB" id="A0AA88QYA9"/>
<feature type="compositionally biased region" description="Polar residues" evidence="2">
    <location>
        <begin position="1"/>
        <end position="14"/>
    </location>
</feature>
<proteinExistence type="inferred from homology"/>
<feature type="region of interest" description="Disordered" evidence="2">
    <location>
        <begin position="207"/>
        <end position="235"/>
    </location>
</feature>
<dbReference type="InterPro" id="IPR046431">
    <property type="entry name" value="FAF_dom"/>
</dbReference>
<comment type="caution">
    <text evidence="4">The sequence shown here is derived from an EMBL/GenBank/DDBJ whole genome shotgun (WGS) entry which is preliminary data.</text>
</comment>
<evidence type="ECO:0000259" key="3">
    <source>
        <dbReference type="Pfam" id="PF11250"/>
    </source>
</evidence>
<comment type="similarity">
    <text evidence="1">Belongs to the fantastic four family.</text>
</comment>
<dbReference type="Pfam" id="PF11250">
    <property type="entry name" value="FAF"/>
    <property type="match status" value="1"/>
</dbReference>
<accession>A0AA88QYA9</accession>
<dbReference type="InterPro" id="IPR021410">
    <property type="entry name" value="FAF"/>
</dbReference>
<feature type="domain" description="FAF" evidence="3">
    <location>
        <begin position="216"/>
        <end position="269"/>
    </location>
</feature>
<name>A0AA88QYA9_9ASTE</name>
<feature type="compositionally biased region" description="Polar residues" evidence="2">
    <location>
        <begin position="154"/>
        <end position="169"/>
    </location>
</feature>
<sequence length="479" mass="53442">MSAHVSKSFQSSSPIKVEEEATKMMEKQGIVSILGSDCERTKFSSLRRTLSADMSSKKWLAQNGFSSPLKKIASSQQLPVDSSSSSDEDEEDIWRPIQQRKELERPGQVDVWGSILSQKADEDMSKLPPPYVHPLVKRSGSSLNEKSLEICTESLGSETGSDEFSSYPPSETGDVDEDKEEVQPQQHEKELQGYEREEIQVVKYNFSANKKSPPRSFPPPLPSLARSDGPSLHMHSHRQNGRLVLEAVSVSSKNFFQAQRQDGRLLLSLVNAPPEEAPNEGVVDQVENKVEGMLDVFEIFEPEKEGNGIISDSDEDEEEEEEESKEMGISMLKQAPKLPSGGIDMHRSAMMIKKLMGLDNKNRTWPRTFNKAAKLVEVEMNVEEPSPLPQSLPPPPRVARLIPSSPAGAVAAASFNAYEYFWRAKPTVAGIINQQNPPLKNKPISTYEQQDCLISAPRGCKERRRSLLIWEPYCLTTSS</sequence>
<dbReference type="Proteomes" id="UP001187471">
    <property type="component" value="Unassembled WGS sequence"/>
</dbReference>
<organism evidence="4 5">
    <name type="scientific">Escallonia rubra</name>
    <dbReference type="NCBI Taxonomy" id="112253"/>
    <lineage>
        <taxon>Eukaryota</taxon>
        <taxon>Viridiplantae</taxon>
        <taxon>Streptophyta</taxon>
        <taxon>Embryophyta</taxon>
        <taxon>Tracheophyta</taxon>
        <taxon>Spermatophyta</taxon>
        <taxon>Magnoliopsida</taxon>
        <taxon>eudicotyledons</taxon>
        <taxon>Gunneridae</taxon>
        <taxon>Pentapetalae</taxon>
        <taxon>asterids</taxon>
        <taxon>campanulids</taxon>
        <taxon>Escalloniales</taxon>
        <taxon>Escalloniaceae</taxon>
        <taxon>Escallonia</taxon>
    </lineage>
</organism>
<feature type="region of interest" description="Disordered" evidence="2">
    <location>
        <begin position="1"/>
        <end position="21"/>
    </location>
</feature>
<evidence type="ECO:0000256" key="1">
    <source>
        <dbReference type="ARBA" id="ARBA00008690"/>
    </source>
</evidence>
<dbReference type="PANTHER" id="PTHR33155:SF3">
    <property type="entry name" value="PROTEIN FAF-LIKE, CHLOROPLASTIC"/>
    <property type="match status" value="1"/>
</dbReference>
<reference evidence="4" key="1">
    <citation type="submission" date="2022-12" db="EMBL/GenBank/DDBJ databases">
        <title>Draft genome assemblies for two species of Escallonia (Escalloniales).</title>
        <authorList>
            <person name="Chanderbali A."/>
            <person name="Dervinis C."/>
            <person name="Anghel I."/>
            <person name="Soltis D."/>
            <person name="Soltis P."/>
            <person name="Zapata F."/>
        </authorList>
    </citation>
    <scope>NUCLEOTIDE SEQUENCE</scope>
    <source>
        <strain evidence="4">UCBG92.1500</strain>
        <tissue evidence="4">Leaf</tissue>
    </source>
</reference>
<evidence type="ECO:0000256" key="2">
    <source>
        <dbReference type="SAM" id="MobiDB-lite"/>
    </source>
</evidence>
<evidence type="ECO:0000313" key="4">
    <source>
        <dbReference type="EMBL" id="KAK2977397.1"/>
    </source>
</evidence>
<gene>
    <name evidence="4" type="ORF">RJ640_017495</name>
</gene>
<evidence type="ECO:0000313" key="5">
    <source>
        <dbReference type="Proteomes" id="UP001187471"/>
    </source>
</evidence>
<feature type="region of interest" description="Disordered" evidence="2">
    <location>
        <begin position="71"/>
        <end position="194"/>
    </location>
</feature>
<dbReference type="PANTHER" id="PTHR33155">
    <property type="entry name" value="FANTASTIC FOUR-LIKE PROTEIN (DUF3049)"/>
    <property type="match status" value="1"/>
</dbReference>
<feature type="compositionally biased region" description="Acidic residues" evidence="2">
    <location>
        <begin position="312"/>
        <end position="324"/>
    </location>
</feature>
<dbReference type="EMBL" id="JAVXUO010001992">
    <property type="protein sequence ID" value="KAK2977397.1"/>
    <property type="molecule type" value="Genomic_DNA"/>
</dbReference>
<keyword evidence="5" id="KW-1185">Reference proteome</keyword>